<gene>
    <name evidence="1" type="ORF">SPPYR_1151</name>
</gene>
<dbReference type="PIRSF" id="PIRSF007580">
    <property type="entry name" value="UCP07580"/>
    <property type="match status" value="1"/>
</dbReference>
<organism evidence="1">
    <name type="scientific">uncultured Sphingopyxis sp</name>
    <dbReference type="NCBI Taxonomy" id="310581"/>
    <lineage>
        <taxon>Bacteria</taxon>
        <taxon>Pseudomonadati</taxon>
        <taxon>Pseudomonadota</taxon>
        <taxon>Alphaproteobacteria</taxon>
        <taxon>Sphingomonadales</taxon>
        <taxon>Sphingomonadaceae</taxon>
        <taxon>Sphingopyxis</taxon>
        <taxon>environmental samples</taxon>
    </lineage>
</organism>
<sequence length="285" mass="32955">MTDRTQTPAGHVIEKRNWKFGRDMLPRHWWHGGDPGRTAFYNALSSTFPVGEKFFIAAVRHYRGDVPEALREQIDDFIFQESTHSREHILFNRQARDAGYDMASSENRAARTIAWAKRRPPIMQLAASCALEHFTAILANAVLSDPAHLAGADVEAERMWRWHAIEEIEHKAVAYDTWLFATRDMPRFARWSLRSLAMLSAAWRFHGVIFRNTRDLLRQDGKNNRATWRVLLAYLYDYPGVMRGLARGILSYLRPGFHPWQHDDRALARRALASLTPPLITPLPR</sequence>
<dbReference type="Pfam" id="PF10118">
    <property type="entry name" value="Metal_hydrol"/>
    <property type="match status" value="1"/>
</dbReference>
<dbReference type="KEGG" id="sphu:SPPYR_1151"/>
<dbReference type="RefSeq" id="WP_295325007.1">
    <property type="nucleotide sequence ID" value="NZ_LT598653.1"/>
</dbReference>
<reference evidence="1" key="1">
    <citation type="submission" date="2016-03" db="EMBL/GenBank/DDBJ databases">
        <authorList>
            <person name="Ploux O."/>
        </authorList>
    </citation>
    <scope>NUCLEOTIDE SEQUENCE</scope>
    <source>
        <strain evidence="1">UC10</strain>
    </source>
</reference>
<accession>A0A1Y5PQN0</accession>
<name>A0A1Y5PQN0_9SPHN</name>
<evidence type="ECO:0000313" key="1">
    <source>
        <dbReference type="EMBL" id="SBV32271.1"/>
    </source>
</evidence>
<dbReference type="AlphaFoldDB" id="A0A1Y5PQN0"/>
<dbReference type="InterPro" id="IPR016516">
    <property type="entry name" value="UCP07580"/>
</dbReference>
<protein>
    <submittedName>
        <fullName evidence="1">FF domain protein</fullName>
    </submittedName>
</protein>
<dbReference type="PANTHER" id="PTHR39456:SF1">
    <property type="entry name" value="METAL-DEPENDENT HYDROLASE"/>
    <property type="match status" value="1"/>
</dbReference>
<proteinExistence type="predicted"/>
<dbReference type="EMBL" id="LT598653">
    <property type="protein sequence ID" value="SBV32271.1"/>
    <property type="molecule type" value="Genomic_DNA"/>
</dbReference>
<dbReference type="PANTHER" id="PTHR39456">
    <property type="entry name" value="METAL-DEPENDENT HYDROLASE"/>
    <property type="match status" value="1"/>
</dbReference>